<dbReference type="RefSeq" id="XP_059605576.1">
    <property type="nucleotide sequence ID" value="XM_059744798.1"/>
</dbReference>
<accession>A0AAJ8BZX7</accession>
<proteinExistence type="predicted"/>
<protein>
    <submittedName>
        <fullName evidence="1">Uncharacterized protein</fullName>
    </submittedName>
</protein>
<reference evidence="1" key="2">
    <citation type="submission" date="2025-08" db="UniProtKB">
        <authorList>
            <consortium name="RefSeq"/>
        </authorList>
    </citation>
    <scope>IDENTIFICATION</scope>
</reference>
<name>A0AAJ8BZX7_ASPNG</name>
<dbReference type="AlphaFoldDB" id="A0AAJ8BZX7"/>
<dbReference type="GeneID" id="84593263"/>
<reference evidence="1" key="1">
    <citation type="submission" date="2025-02" db="EMBL/GenBank/DDBJ databases">
        <authorList>
            <consortium name="NCBI Genome Project"/>
        </authorList>
    </citation>
    <scope>NUCLEOTIDE SEQUENCE</scope>
</reference>
<evidence type="ECO:0000313" key="1">
    <source>
        <dbReference type="RefSeq" id="XP_059605576.1"/>
    </source>
</evidence>
<sequence length="145" mass="15986">MKSGRRPPSLALCGAEVNITFRPTSLCRLLEPVVPFDSRSRFASQYVWGMSPGTVDPPILTITRLSSHPPPSVPIMIPSVTHGIGDRQCLRRAGDCARVIKCRVRLNRLDSRDKGSNRCTIGGRVKSNQKMTADFSRPRVSPCDP</sequence>
<dbReference type="VEuPathDB" id="FungiDB:An15g07170"/>
<dbReference type="KEGG" id="ang:An15g07170"/>
<organism evidence="1">
    <name type="scientific">Aspergillus niger</name>
    <dbReference type="NCBI Taxonomy" id="5061"/>
    <lineage>
        <taxon>Eukaryota</taxon>
        <taxon>Fungi</taxon>
        <taxon>Dikarya</taxon>
        <taxon>Ascomycota</taxon>
        <taxon>Pezizomycotina</taxon>
        <taxon>Eurotiomycetes</taxon>
        <taxon>Eurotiomycetidae</taxon>
        <taxon>Eurotiales</taxon>
        <taxon>Aspergillaceae</taxon>
        <taxon>Aspergillus</taxon>
        <taxon>Aspergillus subgen. Circumdati</taxon>
    </lineage>
</organism>
<gene>
    <name evidence="1" type="ORF">An15g07170</name>
</gene>